<dbReference type="EMBL" id="BMZD01000001">
    <property type="protein sequence ID" value="GGZ85922.1"/>
    <property type="molecule type" value="Genomic_DNA"/>
</dbReference>
<gene>
    <name evidence="2" type="ORF">GCM10011617_00450</name>
</gene>
<dbReference type="PANTHER" id="PTHR35024">
    <property type="entry name" value="HYPOTHETICAL CYTOSOLIC PROTEIN"/>
    <property type="match status" value="1"/>
</dbReference>
<dbReference type="AlphaFoldDB" id="A0A918R426"/>
<comment type="similarity">
    <text evidence="1">Belongs to the bactofilin family.</text>
</comment>
<evidence type="ECO:0000313" key="3">
    <source>
        <dbReference type="Proteomes" id="UP000634139"/>
    </source>
</evidence>
<dbReference type="Proteomes" id="UP000634139">
    <property type="component" value="Unassembled WGS sequence"/>
</dbReference>
<accession>A0A918R426</accession>
<organism evidence="2 3">
    <name type="scientific">Novosphingobium arvoryzae</name>
    <dbReference type="NCBI Taxonomy" id="1256514"/>
    <lineage>
        <taxon>Bacteria</taxon>
        <taxon>Pseudomonadati</taxon>
        <taxon>Pseudomonadota</taxon>
        <taxon>Alphaproteobacteria</taxon>
        <taxon>Sphingomonadales</taxon>
        <taxon>Sphingomonadaceae</taxon>
        <taxon>Novosphingobium</taxon>
    </lineage>
</organism>
<sequence length="123" mass="12588">MAGSTFSVFGADTRIKGDVTASADLHVDGRIEGDVTCTALVQGEASEIIGAVKAETARLSGVIRGTISVRDLVVLKSARIHGDVHYDSLTIEQGAQVEGRFAPRGANEPSVAAGVEALLAAAV</sequence>
<reference evidence="2" key="2">
    <citation type="submission" date="2020-09" db="EMBL/GenBank/DDBJ databases">
        <authorList>
            <person name="Sun Q."/>
            <person name="Kim S."/>
        </authorList>
    </citation>
    <scope>NUCLEOTIDE SEQUENCE</scope>
    <source>
        <strain evidence="2">KCTC 32422</strain>
    </source>
</reference>
<evidence type="ECO:0000256" key="1">
    <source>
        <dbReference type="ARBA" id="ARBA00044755"/>
    </source>
</evidence>
<dbReference type="PANTHER" id="PTHR35024:SF4">
    <property type="entry name" value="POLYMER-FORMING CYTOSKELETAL PROTEIN"/>
    <property type="match status" value="1"/>
</dbReference>
<protein>
    <recommendedName>
        <fullName evidence="4">Polymer-forming cytoskeletal protein</fullName>
    </recommendedName>
</protein>
<comment type="caution">
    <text evidence="2">The sequence shown here is derived from an EMBL/GenBank/DDBJ whole genome shotgun (WGS) entry which is preliminary data.</text>
</comment>
<keyword evidence="3" id="KW-1185">Reference proteome</keyword>
<name>A0A918R426_9SPHN</name>
<dbReference type="RefSeq" id="WP_373297828.1">
    <property type="nucleotide sequence ID" value="NZ_BMZD01000001.1"/>
</dbReference>
<reference evidence="2" key="1">
    <citation type="journal article" date="2014" name="Int. J. Syst. Evol. Microbiol.">
        <title>Complete genome sequence of Corynebacterium casei LMG S-19264T (=DSM 44701T), isolated from a smear-ripened cheese.</title>
        <authorList>
            <consortium name="US DOE Joint Genome Institute (JGI-PGF)"/>
            <person name="Walter F."/>
            <person name="Albersmeier A."/>
            <person name="Kalinowski J."/>
            <person name="Ruckert C."/>
        </authorList>
    </citation>
    <scope>NUCLEOTIDE SEQUENCE</scope>
    <source>
        <strain evidence="2">KCTC 32422</strain>
    </source>
</reference>
<dbReference type="InterPro" id="IPR007607">
    <property type="entry name" value="BacA/B"/>
</dbReference>
<evidence type="ECO:0008006" key="4">
    <source>
        <dbReference type="Google" id="ProtNLM"/>
    </source>
</evidence>
<dbReference type="Pfam" id="PF04519">
    <property type="entry name" value="Bactofilin"/>
    <property type="match status" value="1"/>
</dbReference>
<proteinExistence type="inferred from homology"/>
<evidence type="ECO:0000313" key="2">
    <source>
        <dbReference type="EMBL" id="GGZ85922.1"/>
    </source>
</evidence>